<dbReference type="AlphaFoldDB" id="A0A6G1G5U5"/>
<dbReference type="Proteomes" id="UP000504638">
    <property type="component" value="Unplaced"/>
</dbReference>
<dbReference type="EMBL" id="ML975155">
    <property type="protein sequence ID" value="KAF1813398.1"/>
    <property type="molecule type" value="Genomic_DNA"/>
</dbReference>
<evidence type="ECO:0008006" key="4">
    <source>
        <dbReference type="Google" id="ProtNLM"/>
    </source>
</evidence>
<proteinExistence type="predicted"/>
<organism evidence="1">
    <name type="scientific">Eremomyces bilateralis CBS 781.70</name>
    <dbReference type="NCBI Taxonomy" id="1392243"/>
    <lineage>
        <taxon>Eukaryota</taxon>
        <taxon>Fungi</taxon>
        <taxon>Dikarya</taxon>
        <taxon>Ascomycota</taxon>
        <taxon>Pezizomycotina</taxon>
        <taxon>Dothideomycetes</taxon>
        <taxon>Dothideomycetes incertae sedis</taxon>
        <taxon>Eremomycetales</taxon>
        <taxon>Eremomycetaceae</taxon>
        <taxon>Eremomyces</taxon>
    </lineage>
</organism>
<dbReference type="RefSeq" id="XP_033535029.1">
    <property type="nucleotide sequence ID" value="XM_033676272.1"/>
</dbReference>
<protein>
    <recommendedName>
        <fullName evidence="4">Alpha/beta-hydrolase</fullName>
    </recommendedName>
</protein>
<evidence type="ECO:0000313" key="3">
    <source>
        <dbReference type="RefSeq" id="XP_033535029.1"/>
    </source>
</evidence>
<dbReference type="OrthoDB" id="2152248at2759"/>
<reference evidence="3" key="2">
    <citation type="submission" date="2020-04" db="EMBL/GenBank/DDBJ databases">
        <authorList>
            <consortium name="NCBI Genome Project"/>
        </authorList>
    </citation>
    <scope>NUCLEOTIDE SEQUENCE</scope>
    <source>
        <strain evidence="3">CBS 781.70</strain>
    </source>
</reference>
<reference evidence="1 3" key="1">
    <citation type="submission" date="2020-01" db="EMBL/GenBank/DDBJ databases">
        <authorList>
            <consortium name="DOE Joint Genome Institute"/>
            <person name="Haridas S."/>
            <person name="Albert R."/>
            <person name="Binder M."/>
            <person name="Bloem J."/>
            <person name="Labutti K."/>
            <person name="Salamov A."/>
            <person name="Andreopoulos B."/>
            <person name="Baker S.E."/>
            <person name="Barry K."/>
            <person name="Bills G."/>
            <person name="Bluhm B.H."/>
            <person name="Cannon C."/>
            <person name="Castanera R."/>
            <person name="Culley D.E."/>
            <person name="Daum C."/>
            <person name="Ezra D."/>
            <person name="Gonzalez J.B."/>
            <person name="Henrissat B."/>
            <person name="Kuo A."/>
            <person name="Liang C."/>
            <person name="Lipzen A."/>
            <person name="Lutzoni F."/>
            <person name="Magnuson J."/>
            <person name="Mondo S."/>
            <person name="Nolan M."/>
            <person name="Ohm R."/>
            <person name="Pangilinan J."/>
            <person name="Park H.-J."/>
            <person name="Ramirez L."/>
            <person name="Alfaro M."/>
            <person name="Sun H."/>
            <person name="Tritt A."/>
            <person name="Yoshinaga Y."/>
            <person name="Zwiers L.-H."/>
            <person name="Turgeon B.G."/>
            <person name="Goodwin S.B."/>
            <person name="Spatafora J.W."/>
            <person name="Crous P.W."/>
            <person name="Grigoriev I.V."/>
        </authorList>
    </citation>
    <scope>NUCLEOTIDE SEQUENCE</scope>
    <source>
        <strain evidence="1 3">CBS 781.70</strain>
    </source>
</reference>
<name>A0A6G1G5U5_9PEZI</name>
<dbReference type="Gene3D" id="3.40.50.1820">
    <property type="entry name" value="alpha/beta hydrolase"/>
    <property type="match status" value="1"/>
</dbReference>
<reference evidence="3" key="3">
    <citation type="submission" date="2025-04" db="UniProtKB">
        <authorList>
            <consortium name="RefSeq"/>
        </authorList>
    </citation>
    <scope>IDENTIFICATION</scope>
    <source>
        <strain evidence="3">CBS 781.70</strain>
    </source>
</reference>
<gene>
    <name evidence="1 3" type="ORF">P152DRAFT_394832</name>
</gene>
<dbReference type="PANTHER" id="PTHR47381:SF3">
    <property type="entry name" value="ALPHA_BETA-HYDROLASES SUPERFAMILY PROTEIN"/>
    <property type="match status" value="1"/>
</dbReference>
<sequence>MDLTHAENAPPDVSQKTFYIAGIVTTVYGLDELPPSTSEVACLWLLHPRLQNQQTMKPAGAQSIHRWNSLIKEGKAGKNPKGLIAVSFDQRNHGTRLVDKQHNEAWRSGNPRHAQDMYTCYQGTAQDAAHLLTHLTSYIFVRPSDPKITDNFVLGVSLGAHAAWHSIIHDPRVTAAVIIIGCPDYTRLMIHRAEKSKLASWTSTSPPGTAFLGSADFPQALIDDIRARDPMGYFFSSIDRPDVASRTSIPSNQVAAIAQLLDRHLHGKRIQILSGGSDKLVPYECAKPFLDYFKGAVGPKGWARHTGVYVEDLVFKGVGHEFTAGMAEEAARFVMESMMAAEERGEGKVRDVKI</sequence>
<dbReference type="SUPFAM" id="SSF53474">
    <property type="entry name" value="alpha/beta-Hydrolases"/>
    <property type="match status" value="1"/>
</dbReference>
<accession>A0A6G1G5U5</accession>
<keyword evidence="2" id="KW-1185">Reference proteome</keyword>
<dbReference type="PANTHER" id="PTHR47381">
    <property type="entry name" value="ALPHA/BETA-HYDROLASES SUPERFAMILY PROTEIN"/>
    <property type="match status" value="1"/>
</dbReference>
<dbReference type="GeneID" id="54416842"/>
<evidence type="ECO:0000313" key="1">
    <source>
        <dbReference type="EMBL" id="KAF1813398.1"/>
    </source>
</evidence>
<dbReference type="InterPro" id="IPR029058">
    <property type="entry name" value="AB_hydrolase_fold"/>
</dbReference>
<evidence type="ECO:0000313" key="2">
    <source>
        <dbReference type="Proteomes" id="UP000504638"/>
    </source>
</evidence>